<keyword evidence="4" id="KW-0762">Sugar transport</keyword>
<dbReference type="SMART" id="SM00382">
    <property type="entry name" value="AAA"/>
    <property type="match status" value="2"/>
</dbReference>
<keyword evidence="7 11" id="KW-0067">ATP-binding</keyword>
<dbReference type="GO" id="GO:0005524">
    <property type="term" value="F:ATP binding"/>
    <property type="evidence" value="ECO:0007669"/>
    <property type="project" value="UniProtKB-KW"/>
</dbReference>
<dbReference type="InterPro" id="IPR027417">
    <property type="entry name" value="P-loop_NTPase"/>
</dbReference>
<evidence type="ECO:0000256" key="9">
    <source>
        <dbReference type="ARBA" id="ARBA00023136"/>
    </source>
</evidence>
<evidence type="ECO:0000313" key="11">
    <source>
        <dbReference type="EMBL" id="SKA75375.1"/>
    </source>
</evidence>
<evidence type="ECO:0000256" key="8">
    <source>
        <dbReference type="ARBA" id="ARBA00022967"/>
    </source>
</evidence>
<evidence type="ECO:0000256" key="2">
    <source>
        <dbReference type="ARBA" id="ARBA00022448"/>
    </source>
</evidence>
<evidence type="ECO:0000256" key="4">
    <source>
        <dbReference type="ARBA" id="ARBA00022597"/>
    </source>
</evidence>
<feature type="domain" description="ABC transporter" evidence="10">
    <location>
        <begin position="260"/>
        <end position="497"/>
    </location>
</feature>
<evidence type="ECO:0000256" key="6">
    <source>
        <dbReference type="ARBA" id="ARBA00022741"/>
    </source>
</evidence>
<feature type="domain" description="ABC transporter" evidence="10">
    <location>
        <begin position="5"/>
        <end position="243"/>
    </location>
</feature>
<keyword evidence="5" id="KW-0677">Repeat</keyword>
<dbReference type="Pfam" id="PF00005">
    <property type="entry name" value="ABC_tran"/>
    <property type="match status" value="2"/>
</dbReference>
<evidence type="ECO:0000256" key="3">
    <source>
        <dbReference type="ARBA" id="ARBA00022475"/>
    </source>
</evidence>
<evidence type="ECO:0000256" key="7">
    <source>
        <dbReference type="ARBA" id="ARBA00022840"/>
    </source>
</evidence>
<dbReference type="InterPro" id="IPR050107">
    <property type="entry name" value="ABC_carbohydrate_import_ATPase"/>
</dbReference>
<dbReference type="PROSITE" id="PS50893">
    <property type="entry name" value="ABC_TRANSPORTER_2"/>
    <property type="match status" value="2"/>
</dbReference>
<dbReference type="STRING" id="1147123.SAMN05443428_1016"/>
<dbReference type="CDD" id="cd03215">
    <property type="entry name" value="ABC_Carb_Monos_II"/>
    <property type="match status" value="1"/>
</dbReference>
<keyword evidence="8" id="KW-1278">Translocase</keyword>
<dbReference type="GO" id="GO:0005886">
    <property type="term" value="C:plasma membrane"/>
    <property type="evidence" value="ECO:0007669"/>
    <property type="project" value="UniProtKB-SubCell"/>
</dbReference>
<keyword evidence="9" id="KW-0472">Membrane</keyword>
<gene>
    <name evidence="11" type="ORF">SAMN05443428_1016</name>
</gene>
<dbReference type="InterPro" id="IPR017871">
    <property type="entry name" value="ABC_transporter-like_CS"/>
</dbReference>
<dbReference type="AlphaFoldDB" id="A0A1T4WEP3"/>
<keyword evidence="2" id="KW-0813">Transport</keyword>
<dbReference type="OrthoDB" id="9771863at2"/>
<dbReference type="CDD" id="cd03216">
    <property type="entry name" value="ABC_Carb_Monos_I"/>
    <property type="match status" value="1"/>
</dbReference>
<dbReference type="FunFam" id="3.40.50.300:FF:000127">
    <property type="entry name" value="Ribose import ATP-binding protein RbsA"/>
    <property type="match status" value="1"/>
</dbReference>
<reference evidence="12" key="1">
    <citation type="submission" date="2017-02" db="EMBL/GenBank/DDBJ databases">
        <authorList>
            <person name="Varghese N."/>
            <person name="Submissions S."/>
        </authorList>
    </citation>
    <scope>NUCLEOTIDE SEQUENCE [LARGE SCALE GENOMIC DNA]</scope>
    <source>
        <strain evidence="12">USBA 833</strain>
    </source>
</reference>
<organism evidence="11 12">
    <name type="scientific">Caloramator quimbayensis</name>
    <dbReference type="NCBI Taxonomy" id="1147123"/>
    <lineage>
        <taxon>Bacteria</taxon>
        <taxon>Bacillati</taxon>
        <taxon>Bacillota</taxon>
        <taxon>Clostridia</taxon>
        <taxon>Eubacteriales</taxon>
        <taxon>Clostridiaceae</taxon>
        <taxon>Caloramator</taxon>
    </lineage>
</organism>
<evidence type="ECO:0000259" key="10">
    <source>
        <dbReference type="PROSITE" id="PS50893"/>
    </source>
</evidence>
<accession>A0A1T4WEP3</accession>
<evidence type="ECO:0000313" key="12">
    <source>
        <dbReference type="Proteomes" id="UP000190105"/>
    </source>
</evidence>
<keyword evidence="12" id="KW-1185">Reference proteome</keyword>
<dbReference type="RefSeq" id="WP_078695053.1">
    <property type="nucleotide sequence ID" value="NZ_FUYH01000001.1"/>
</dbReference>
<evidence type="ECO:0000256" key="5">
    <source>
        <dbReference type="ARBA" id="ARBA00022737"/>
    </source>
</evidence>
<dbReference type="PROSITE" id="PS00211">
    <property type="entry name" value="ABC_TRANSPORTER_1"/>
    <property type="match status" value="1"/>
</dbReference>
<dbReference type="Gene3D" id="3.40.50.300">
    <property type="entry name" value="P-loop containing nucleotide triphosphate hydrolases"/>
    <property type="match status" value="2"/>
</dbReference>
<evidence type="ECO:0000256" key="1">
    <source>
        <dbReference type="ARBA" id="ARBA00004202"/>
    </source>
</evidence>
<dbReference type="SUPFAM" id="SSF52540">
    <property type="entry name" value="P-loop containing nucleoside triphosphate hydrolases"/>
    <property type="match status" value="2"/>
</dbReference>
<dbReference type="InterPro" id="IPR003439">
    <property type="entry name" value="ABC_transporter-like_ATP-bd"/>
</dbReference>
<dbReference type="GO" id="GO:0016887">
    <property type="term" value="F:ATP hydrolysis activity"/>
    <property type="evidence" value="ECO:0007669"/>
    <property type="project" value="InterPro"/>
</dbReference>
<sequence>MQPFLELKGVSKVFPGVRALDNINLEILPGEVHGLVGENGAGKSTLIKILTGAYKNDAGKIYIEGKEAQINGPRDAMKYGITAIYQELNTIKGLSVAENVFLGREIKQNGDRGLLNIKEMRKKSHELLKGLGQDIDTKQDVALLGIGQQQMVEIAKALSIKTKLLIMDEPTSSLTGREVKELLRTVRELKSRGIAVIYISHRLEEVMEICDRVTVMRDGMKITTLPIEKVTVDELIKLMVGRNLEQQFPKIKVEIGEEALRVENLTRKGTFENISFNVKKGEIIGIAGLVGAGRTEVARAIFGADEIDSGEIYIENKKVNIKSPKDAMNLGIAFLTEDRKGQGLVLDNTIDFNVHIASYKKSSNGLLLNLKKLKETTRENIKKLNINPPIENFVARQLSGGNQQKVVIAKWLNTNARIFIVDEPTRGIDVGAKVEVYNILNNLIKDGAAVIMISSELPEILGMSDRVYVMHEGRITAEIDRAHATQENIMLAATGGN</sequence>
<dbReference type="InterPro" id="IPR003593">
    <property type="entry name" value="AAA+_ATPase"/>
</dbReference>
<name>A0A1T4WEP3_9CLOT</name>
<keyword evidence="3" id="KW-1003">Cell membrane</keyword>
<dbReference type="PANTHER" id="PTHR43790">
    <property type="entry name" value="CARBOHYDRATE TRANSPORT ATP-BINDING PROTEIN MG119-RELATED"/>
    <property type="match status" value="1"/>
</dbReference>
<dbReference type="PANTHER" id="PTHR43790:SF3">
    <property type="entry name" value="D-ALLOSE IMPORT ATP-BINDING PROTEIN ALSA-RELATED"/>
    <property type="match status" value="1"/>
</dbReference>
<proteinExistence type="predicted"/>
<dbReference type="EMBL" id="FUYH01000001">
    <property type="protein sequence ID" value="SKA75375.1"/>
    <property type="molecule type" value="Genomic_DNA"/>
</dbReference>
<dbReference type="Proteomes" id="UP000190105">
    <property type="component" value="Unassembled WGS sequence"/>
</dbReference>
<protein>
    <submittedName>
        <fullName evidence="11">Monosaccharide ABC transporter ATP-binding protein, CUT2 family</fullName>
    </submittedName>
</protein>
<comment type="subcellular location">
    <subcellularLocation>
        <location evidence="1">Cell membrane</location>
        <topology evidence="1">Peripheral membrane protein</topology>
    </subcellularLocation>
</comment>
<keyword evidence="6" id="KW-0547">Nucleotide-binding</keyword>